<gene>
    <name evidence="1" type="ORF">KMAL_29720</name>
</gene>
<keyword evidence="2" id="KW-1185">Reference proteome</keyword>
<protein>
    <submittedName>
        <fullName evidence="1">Uncharacterized protein</fullName>
    </submittedName>
</protein>
<evidence type="ECO:0000313" key="1">
    <source>
        <dbReference type="EMBL" id="POF61404.1"/>
    </source>
</evidence>
<organism evidence="1 2">
    <name type="scientific">Novacetimonas maltaceti</name>
    <dbReference type="NCBI Taxonomy" id="1203393"/>
    <lineage>
        <taxon>Bacteria</taxon>
        <taxon>Pseudomonadati</taxon>
        <taxon>Pseudomonadota</taxon>
        <taxon>Alphaproteobacteria</taxon>
        <taxon>Acetobacterales</taxon>
        <taxon>Acetobacteraceae</taxon>
        <taxon>Novacetimonas</taxon>
    </lineage>
</organism>
<accession>A0A2S3VXQ4</accession>
<comment type="caution">
    <text evidence="1">The sequence shown here is derived from an EMBL/GenBank/DDBJ whole genome shotgun (WGS) entry which is preliminary data.</text>
</comment>
<dbReference type="Proteomes" id="UP000237344">
    <property type="component" value="Unassembled WGS sequence"/>
</dbReference>
<sequence>MDPCITGKGYFEPVLLHRVRIEEEGVYIL</sequence>
<evidence type="ECO:0000313" key="2">
    <source>
        <dbReference type="Proteomes" id="UP000237344"/>
    </source>
</evidence>
<dbReference type="AlphaFoldDB" id="A0A2S3VXQ4"/>
<reference evidence="1 2" key="1">
    <citation type="submission" date="2018-01" db="EMBL/GenBank/DDBJ databases">
        <title>Draft Genome Sequence of Komagataeibacter maltaceti LMG 1529, a Vinegar Producing Acetic Acid Bacterium Isolated from Malt Vinegar Brewery Acetifiers.</title>
        <authorList>
            <person name="Zhang Q."/>
            <person name="Hollensteiner J."/>
            <person name="Poehlein A."/>
            <person name="Daniel R."/>
        </authorList>
    </citation>
    <scope>NUCLEOTIDE SEQUENCE [LARGE SCALE GENOMIC DNA]</scope>
    <source>
        <strain evidence="1 2">LMG 1529</strain>
    </source>
</reference>
<name>A0A2S3VXQ4_9PROT</name>
<dbReference type="EMBL" id="POTC01000072">
    <property type="protein sequence ID" value="POF61404.1"/>
    <property type="molecule type" value="Genomic_DNA"/>
</dbReference>
<proteinExistence type="predicted"/>